<gene>
    <name evidence="2" type="ORF">BN2614_LOCUS1</name>
</gene>
<keyword evidence="3" id="KW-1185">Reference proteome</keyword>
<accession>A0A9X9LGU9</accession>
<evidence type="ECO:0000313" key="2">
    <source>
        <dbReference type="EMBL" id="VCW67823.1"/>
    </source>
</evidence>
<feature type="non-terminal residue" evidence="2">
    <location>
        <position position="63"/>
    </location>
</feature>
<sequence length="63" mass="7017">MNHTSGKPNQILRTCSSSSFDETPPTNEHLFTVVPGYCRHDTDTLTSGVRFYIAPPSDWTSSQ</sequence>
<organism evidence="2 3">
    <name type="scientific">Gulo gulo</name>
    <name type="common">Wolverine</name>
    <name type="synonym">Gluton</name>
    <dbReference type="NCBI Taxonomy" id="48420"/>
    <lineage>
        <taxon>Eukaryota</taxon>
        <taxon>Metazoa</taxon>
        <taxon>Chordata</taxon>
        <taxon>Craniata</taxon>
        <taxon>Vertebrata</taxon>
        <taxon>Euteleostomi</taxon>
        <taxon>Mammalia</taxon>
        <taxon>Eutheria</taxon>
        <taxon>Laurasiatheria</taxon>
        <taxon>Carnivora</taxon>
        <taxon>Caniformia</taxon>
        <taxon>Musteloidea</taxon>
        <taxon>Mustelidae</taxon>
        <taxon>Guloninae</taxon>
        <taxon>Gulo</taxon>
    </lineage>
</organism>
<dbReference type="AlphaFoldDB" id="A0A9X9LGU9"/>
<dbReference type="EMBL" id="CYRY02003174">
    <property type="protein sequence ID" value="VCW67823.1"/>
    <property type="molecule type" value="Genomic_DNA"/>
</dbReference>
<comment type="caution">
    <text evidence="2">The sequence shown here is derived from an EMBL/GenBank/DDBJ whole genome shotgun (WGS) entry which is preliminary data.</text>
</comment>
<protein>
    <submittedName>
        <fullName evidence="2">Uncharacterized protein</fullName>
    </submittedName>
</protein>
<evidence type="ECO:0000313" key="3">
    <source>
        <dbReference type="Proteomes" id="UP000269945"/>
    </source>
</evidence>
<name>A0A9X9LGU9_GULGU</name>
<reference evidence="2 3" key="1">
    <citation type="submission" date="2018-10" db="EMBL/GenBank/DDBJ databases">
        <authorList>
            <person name="Ekblom R."/>
            <person name="Jareborg N."/>
        </authorList>
    </citation>
    <scope>NUCLEOTIDE SEQUENCE [LARGE SCALE GENOMIC DNA]</scope>
    <source>
        <tissue evidence="2">Muscle</tissue>
    </source>
</reference>
<feature type="region of interest" description="Disordered" evidence="1">
    <location>
        <begin position="1"/>
        <end position="24"/>
    </location>
</feature>
<dbReference type="Proteomes" id="UP000269945">
    <property type="component" value="Unassembled WGS sequence"/>
</dbReference>
<evidence type="ECO:0000256" key="1">
    <source>
        <dbReference type="SAM" id="MobiDB-lite"/>
    </source>
</evidence>
<proteinExistence type="predicted"/>